<evidence type="ECO:0000259" key="2">
    <source>
        <dbReference type="SMART" id="SM01080"/>
    </source>
</evidence>
<dbReference type="Pfam" id="PF05226">
    <property type="entry name" value="CHASE2"/>
    <property type="match status" value="1"/>
</dbReference>
<dbReference type="SMART" id="SM01080">
    <property type="entry name" value="CHASE2"/>
    <property type="match status" value="1"/>
</dbReference>
<dbReference type="AlphaFoldDB" id="A0A9E9C3R2"/>
<reference evidence="3" key="1">
    <citation type="submission" date="2022-12" db="EMBL/GenBank/DDBJ databases">
        <title>Polyphasic identification of a Novel Hot-Spring Cyanobacterium Ocullathermofonsia sinensis gen nov. sp. nov. and Genomic Insights on its Adaptations to the Thermal Habitat.</title>
        <authorList>
            <person name="Daroch M."/>
            <person name="Tang J."/>
            <person name="Jiang Y."/>
        </authorList>
    </citation>
    <scope>NUCLEOTIDE SEQUENCE</scope>
    <source>
        <strain evidence="3">PKUAC-SCTA174</strain>
    </source>
</reference>
<keyword evidence="1" id="KW-1133">Transmembrane helix</keyword>
<dbReference type="Proteomes" id="UP001163152">
    <property type="component" value="Chromosome"/>
</dbReference>
<keyword evidence="1" id="KW-0812">Transmembrane</keyword>
<evidence type="ECO:0000256" key="1">
    <source>
        <dbReference type="SAM" id="Phobius"/>
    </source>
</evidence>
<dbReference type="KEGG" id="tsin:OXH18_18890"/>
<feature type="transmembrane region" description="Helical" evidence="1">
    <location>
        <begin position="737"/>
        <end position="757"/>
    </location>
</feature>
<evidence type="ECO:0000313" key="3">
    <source>
        <dbReference type="EMBL" id="WAL59221.1"/>
    </source>
</evidence>
<gene>
    <name evidence="3" type="ORF">OXH18_18890</name>
</gene>
<sequence length="792" mass="88638">MSKLVFLKISEGSFEQGFSVTLQIGEEQADQAGQLVYRLTAEVIGKLPPSPGLLQSHQRWQSRYRHLGIQSRLHAPKVQVTNVSITHDCECAAQELSDRLNEWLRSESFRPIREKWLEQLSVQDNIRVILQSDHPVMQRLPWQVWDVLERYKHAELALSAPSYDRTNRPIATKPRIQILAILGNSQGIDVQADRRFLEQLPEADVRFLVEPSRQTLNDHLWQQSWDILFFAGHSTSEANNSSGAIKINQTDSLTIAQLKYALRNAVDRGLSLAIFNSCDGLGLAHNLAELHIPQMIVMREPIPDRVAQTFLKAFITTFAHGQTLYRSVREAREQLQGLEHQFPCATWLPVICQNPTESPATWQGLKGQITTIAEAAESLSQAKPLATGRSRVGWWQAIGLGLLIGLSIVGVRSTGALQAWELAAYDQTLRMRPPEPLDDRLLIVTIDEAERQTYGEAHPEFGWISLSDRVLNQLLQQLETYRPRLIGLDLYRDFPIATDQASLTRQFQQNSNLVAVCKARFLGDDSIAPPPDIPLDRVGFSDFVVDEDDRLRRHLLTMTPELIDPGIPCTSPHAFSVQLATRYLQAQGLVVDRSAPSWQIANLTLPLLQPFSGGYWQADTQGQQILLNYRMNTRPASQVSLTDVISGQVNPEIVRNRIVFIGVTAKSAGDVWQTPIDQQMPGVVVQAHMVSQLLSAALDNRSLLWSWSNLVEGIWITLWAIVGSGCGWLIQRLVRLGLSLLLASGLLIGLCWVMMVIGGWIPLVPTVMAIAVSGLVTRGYRRVGRRSSKQSS</sequence>
<protein>
    <submittedName>
        <fullName evidence="3">CHASE2 domain-containing protein</fullName>
    </submittedName>
</protein>
<dbReference type="RefSeq" id="WP_268608910.1">
    <property type="nucleotide sequence ID" value="NZ_CP113797.1"/>
</dbReference>
<feature type="domain" description="CHASE2" evidence="2">
    <location>
        <begin position="417"/>
        <end position="726"/>
    </location>
</feature>
<dbReference type="InterPro" id="IPR007890">
    <property type="entry name" value="CHASE2"/>
</dbReference>
<feature type="transmembrane region" description="Helical" evidence="1">
    <location>
        <begin position="704"/>
        <end position="730"/>
    </location>
</feature>
<dbReference type="Pfam" id="PF12770">
    <property type="entry name" value="CHAT"/>
    <property type="match status" value="1"/>
</dbReference>
<keyword evidence="4" id="KW-1185">Reference proteome</keyword>
<name>A0A9E9C3R2_9CYAN</name>
<organism evidence="3 4">
    <name type="scientific">Thermocoleostomius sinensis A174</name>
    <dbReference type="NCBI Taxonomy" id="2016057"/>
    <lineage>
        <taxon>Bacteria</taxon>
        <taxon>Bacillati</taxon>
        <taxon>Cyanobacteriota</taxon>
        <taxon>Cyanophyceae</taxon>
        <taxon>Oculatellales</taxon>
        <taxon>Oculatellaceae</taxon>
        <taxon>Thermocoleostomius</taxon>
    </lineage>
</organism>
<proteinExistence type="predicted"/>
<dbReference type="EMBL" id="CP113797">
    <property type="protein sequence ID" value="WAL59221.1"/>
    <property type="molecule type" value="Genomic_DNA"/>
</dbReference>
<dbReference type="InterPro" id="IPR024983">
    <property type="entry name" value="CHAT_dom"/>
</dbReference>
<accession>A0A9E9C3R2</accession>
<feature type="transmembrane region" description="Helical" evidence="1">
    <location>
        <begin position="763"/>
        <end position="780"/>
    </location>
</feature>
<keyword evidence="1" id="KW-0472">Membrane</keyword>
<evidence type="ECO:0000313" key="4">
    <source>
        <dbReference type="Proteomes" id="UP001163152"/>
    </source>
</evidence>